<evidence type="ECO:0000313" key="3">
    <source>
        <dbReference type="EMBL" id="OMD37088.1"/>
    </source>
</evidence>
<organism evidence="3 4">
    <name type="scientific">Paenibacillus odorifer</name>
    <dbReference type="NCBI Taxonomy" id="189426"/>
    <lineage>
        <taxon>Bacteria</taxon>
        <taxon>Bacillati</taxon>
        <taxon>Bacillota</taxon>
        <taxon>Bacilli</taxon>
        <taxon>Bacillales</taxon>
        <taxon>Paenibacillaceae</taxon>
        <taxon>Paenibacillus</taxon>
    </lineage>
</organism>
<dbReference type="PANTHER" id="PTHR36440:SF1">
    <property type="entry name" value="PUTATIVE (AFU_ORTHOLOGUE AFUA_8G07350)-RELATED"/>
    <property type="match status" value="1"/>
</dbReference>
<keyword evidence="1" id="KW-1133">Transmembrane helix</keyword>
<dbReference type="SUPFAM" id="SSF51182">
    <property type="entry name" value="RmlC-like cupins"/>
    <property type="match status" value="1"/>
</dbReference>
<comment type="caution">
    <text evidence="3">The sequence shown here is derived from an EMBL/GenBank/DDBJ whole genome shotgun (WGS) entry which is preliminary data.</text>
</comment>
<feature type="domain" description="Cupin type-2" evidence="2">
    <location>
        <begin position="32"/>
        <end position="97"/>
    </location>
</feature>
<gene>
    <name evidence="3" type="ORF">BSK52_22985</name>
</gene>
<dbReference type="AlphaFoldDB" id="A0A1R0XPR7"/>
<evidence type="ECO:0000313" key="4">
    <source>
        <dbReference type="Proteomes" id="UP000187439"/>
    </source>
</evidence>
<keyword evidence="1" id="KW-0472">Membrane</keyword>
<keyword evidence="1" id="KW-0812">Transmembrane</keyword>
<dbReference type="Pfam" id="PF07883">
    <property type="entry name" value="Cupin_2"/>
    <property type="match status" value="1"/>
</dbReference>
<proteinExistence type="predicted"/>
<dbReference type="RefSeq" id="WP_042130764.1">
    <property type="nucleotide sequence ID" value="NZ_MPTC01000025.1"/>
</dbReference>
<dbReference type="Proteomes" id="UP000187439">
    <property type="component" value="Unassembled WGS sequence"/>
</dbReference>
<dbReference type="InterPro" id="IPR014710">
    <property type="entry name" value="RmlC-like_jellyroll"/>
</dbReference>
<dbReference type="InterPro" id="IPR011051">
    <property type="entry name" value="RmlC_Cupin_sf"/>
</dbReference>
<feature type="transmembrane region" description="Helical" evidence="1">
    <location>
        <begin position="131"/>
        <end position="153"/>
    </location>
</feature>
<reference evidence="3 4" key="1">
    <citation type="submission" date="2016-10" db="EMBL/GenBank/DDBJ databases">
        <title>Paenibacillus species isolates.</title>
        <authorList>
            <person name="Beno S.M."/>
        </authorList>
    </citation>
    <scope>NUCLEOTIDE SEQUENCE [LARGE SCALE GENOMIC DNA]</scope>
    <source>
        <strain evidence="3 4">FSL H7-0710</strain>
    </source>
</reference>
<name>A0A1R0XPR7_9BACL</name>
<protein>
    <recommendedName>
        <fullName evidence="2">Cupin type-2 domain-containing protein</fullName>
    </recommendedName>
</protein>
<accession>A0A1R0XPR7</accession>
<dbReference type="EMBL" id="MPTC01000025">
    <property type="protein sequence ID" value="OMD37088.1"/>
    <property type="molecule type" value="Genomic_DNA"/>
</dbReference>
<dbReference type="InterPro" id="IPR013096">
    <property type="entry name" value="Cupin_2"/>
</dbReference>
<dbReference type="OrthoDB" id="72027at2"/>
<dbReference type="PANTHER" id="PTHR36440">
    <property type="entry name" value="PUTATIVE (AFU_ORTHOLOGUE AFUA_8G07350)-RELATED"/>
    <property type="match status" value="1"/>
</dbReference>
<dbReference type="InterPro" id="IPR053146">
    <property type="entry name" value="QDO-like"/>
</dbReference>
<evidence type="ECO:0000259" key="2">
    <source>
        <dbReference type="Pfam" id="PF07883"/>
    </source>
</evidence>
<dbReference type="Gene3D" id="2.60.120.10">
    <property type="entry name" value="Jelly Rolls"/>
    <property type="match status" value="1"/>
</dbReference>
<sequence>MEQTVTNRVTGEQITFIETAKDTKGEYLLIEVALPPHGKGPPLHIHDRFEEEFEVISGKLTVTLGKTNHILVAGERRIAPMKTPHTFTNNDDDPVVFRVRLTPPSQFEQSVRIHYGLMEDGLTDAKGNPKLLAHTALVLLLQNTLIAGIPLWIQRSIFGLIVKRAHKRGLYEALEKYTGETV</sequence>
<evidence type="ECO:0000256" key="1">
    <source>
        <dbReference type="SAM" id="Phobius"/>
    </source>
</evidence>